<dbReference type="AlphaFoldDB" id="A0AAD8BNY0"/>
<dbReference type="InterPro" id="IPR016186">
    <property type="entry name" value="C-type_lectin-like/link_sf"/>
</dbReference>
<evidence type="ECO:0000259" key="3">
    <source>
        <dbReference type="PROSITE" id="PS50041"/>
    </source>
</evidence>
<dbReference type="Pfam" id="PF00059">
    <property type="entry name" value="Lectin_C"/>
    <property type="match status" value="1"/>
</dbReference>
<name>A0AAD8BNY0_BIOPF</name>
<evidence type="ECO:0000256" key="1">
    <source>
        <dbReference type="SAM" id="MobiDB-lite"/>
    </source>
</evidence>
<keyword evidence="5" id="KW-1185">Reference proteome</keyword>
<feature type="region of interest" description="Disordered" evidence="1">
    <location>
        <begin position="149"/>
        <end position="170"/>
    </location>
</feature>
<feature type="domain" description="C-type lectin" evidence="3">
    <location>
        <begin position="190"/>
        <end position="294"/>
    </location>
</feature>
<keyword evidence="2" id="KW-0732">Signal</keyword>
<evidence type="ECO:0000313" key="4">
    <source>
        <dbReference type="EMBL" id="KAK0057517.1"/>
    </source>
</evidence>
<dbReference type="Gene3D" id="3.10.100.10">
    <property type="entry name" value="Mannose-Binding Protein A, subunit A"/>
    <property type="match status" value="1"/>
</dbReference>
<reference evidence="4" key="1">
    <citation type="journal article" date="2023" name="PLoS Negl. Trop. Dis.">
        <title>A genome sequence for Biomphalaria pfeifferi, the major vector snail for the human-infecting parasite Schistosoma mansoni.</title>
        <authorList>
            <person name="Bu L."/>
            <person name="Lu L."/>
            <person name="Laidemitt M.R."/>
            <person name="Zhang S.M."/>
            <person name="Mutuku M."/>
            <person name="Mkoji G."/>
            <person name="Steinauer M."/>
            <person name="Loker E.S."/>
        </authorList>
    </citation>
    <scope>NUCLEOTIDE SEQUENCE</scope>
    <source>
        <strain evidence="4">KasaAsao</strain>
    </source>
</reference>
<dbReference type="SUPFAM" id="SSF56436">
    <property type="entry name" value="C-type lectin-like"/>
    <property type="match status" value="1"/>
</dbReference>
<protein>
    <submittedName>
        <fullName evidence="4">Collectin-11</fullName>
    </submittedName>
</protein>
<comment type="caution">
    <text evidence="4">The sequence shown here is derived from an EMBL/GenBank/DDBJ whole genome shotgun (WGS) entry which is preliminary data.</text>
</comment>
<organism evidence="4 5">
    <name type="scientific">Biomphalaria pfeifferi</name>
    <name type="common">Bloodfluke planorb</name>
    <name type="synonym">Freshwater snail</name>
    <dbReference type="NCBI Taxonomy" id="112525"/>
    <lineage>
        <taxon>Eukaryota</taxon>
        <taxon>Metazoa</taxon>
        <taxon>Spiralia</taxon>
        <taxon>Lophotrochozoa</taxon>
        <taxon>Mollusca</taxon>
        <taxon>Gastropoda</taxon>
        <taxon>Heterobranchia</taxon>
        <taxon>Euthyneura</taxon>
        <taxon>Panpulmonata</taxon>
        <taxon>Hygrophila</taxon>
        <taxon>Lymnaeoidea</taxon>
        <taxon>Planorbidae</taxon>
        <taxon>Biomphalaria</taxon>
    </lineage>
</organism>
<sequence>MTHKENALLTLVTLLSWSFLYAALICRGTPTALEVGVSLQLECLFTPDSTSNVTYPSSVKLLHSNSTTNPSYIDLLTVVNVDNIVGDLSNSPNIKVYGTIGNTKLSYLRISWESPKLENAGAYRCVTYGVDKKGNPQFDLSETTVSVKNPNDKCQGNDAKNTTESTKSKGVKQDLLTKAQNSMFTTSPEFKGSRYLLPKTKGSKNFLDSILTCGQLGGYFAEIDSKEEYNFVLNSLLSSSTYQIVYISGTDEGKEGVWVHSFSKTNLTFFKWAKGEPNLGKRENCMAYHKKLLWLFVDIDCTKLLTFDGTVSFVCEVPE</sequence>
<dbReference type="InterPro" id="IPR016187">
    <property type="entry name" value="CTDL_fold"/>
</dbReference>
<dbReference type="EMBL" id="JASAOG010000054">
    <property type="protein sequence ID" value="KAK0057517.1"/>
    <property type="molecule type" value="Genomic_DNA"/>
</dbReference>
<accession>A0AAD8BNY0</accession>
<dbReference type="Proteomes" id="UP001233172">
    <property type="component" value="Unassembled WGS sequence"/>
</dbReference>
<dbReference type="CDD" id="cd00037">
    <property type="entry name" value="CLECT"/>
    <property type="match status" value="1"/>
</dbReference>
<feature type="compositionally biased region" description="Polar residues" evidence="1">
    <location>
        <begin position="149"/>
        <end position="165"/>
    </location>
</feature>
<feature type="signal peptide" evidence="2">
    <location>
        <begin position="1"/>
        <end position="22"/>
    </location>
</feature>
<dbReference type="PROSITE" id="PS50041">
    <property type="entry name" value="C_TYPE_LECTIN_2"/>
    <property type="match status" value="1"/>
</dbReference>
<reference evidence="4" key="2">
    <citation type="submission" date="2023-04" db="EMBL/GenBank/DDBJ databases">
        <authorList>
            <person name="Bu L."/>
            <person name="Lu L."/>
            <person name="Laidemitt M.R."/>
            <person name="Zhang S.M."/>
            <person name="Mutuku M."/>
            <person name="Mkoji G."/>
            <person name="Steinauer M."/>
            <person name="Loker E.S."/>
        </authorList>
    </citation>
    <scope>NUCLEOTIDE SEQUENCE</scope>
    <source>
        <strain evidence="4">KasaAsao</strain>
        <tissue evidence="4">Whole Snail</tissue>
    </source>
</reference>
<proteinExistence type="predicted"/>
<evidence type="ECO:0000256" key="2">
    <source>
        <dbReference type="SAM" id="SignalP"/>
    </source>
</evidence>
<dbReference type="SMART" id="SM00034">
    <property type="entry name" value="CLECT"/>
    <property type="match status" value="1"/>
</dbReference>
<feature type="chain" id="PRO_5042173355" evidence="2">
    <location>
        <begin position="23"/>
        <end position="319"/>
    </location>
</feature>
<gene>
    <name evidence="4" type="ORF">Bpfe_013035</name>
</gene>
<evidence type="ECO:0000313" key="5">
    <source>
        <dbReference type="Proteomes" id="UP001233172"/>
    </source>
</evidence>
<dbReference type="InterPro" id="IPR001304">
    <property type="entry name" value="C-type_lectin-like"/>
</dbReference>